<dbReference type="InterPro" id="IPR013740">
    <property type="entry name" value="Redoxin"/>
</dbReference>
<evidence type="ECO:0000313" key="8">
    <source>
        <dbReference type="EMBL" id="KAK4083358.1"/>
    </source>
</evidence>
<evidence type="ECO:0000256" key="3">
    <source>
        <dbReference type="ARBA" id="ARBA00022862"/>
    </source>
</evidence>
<keyword evidence="4 6" id="KW-0560">Oxidoreductase</keyword>
<keyword evidence="9" id="KW-1185">Reference proteome</keyword>
<reference evidence="8 9" key="1">
    <citation type="journal article" date="2024" name="Microbiol. Resour. Announc.">
        <title>Genome annotations for the ascomycete fungi Trichoderma harzianum, Trichoderma aggressivum, and Purpureocillium lilacinum.</title>
        <authorList>
            <person name="Beijen E.P.W."/>
            <person name="Ohm R.A."/>
        </authorList>
    </citation>
    <scope>NUCLEOTIDE SEQUENCE [LARGE SCALE GENOMIC DNA]</scope>
    <source>
        <strain evidence="8 9">CBS 150709</strain>
    </source>
</reference>
<evidence type="ECO:0000256" key="2">
    <source>
        <dbReference type="ARBA" id="ARBA00022559"/>
    </source>
</evidence>
<comment type="function">
    <text evidence="6">Thiol-specific peroxidase that catalyzes the reduction of hydrogen peroxide and organic hydroperoxides to water and alcohols, respectively. Plays a role in cell protection against oxidative stress by detoxifying peroxides.</text>
</comment>
<dbReference type="Gene3D" id="3.40.30.10">
    <property type="entry name" value="Glutaredoxin"/>
    <property type="match status" value="1"/>
</dbReference>
<dbReference type="CDD" id="cd03013">
    <property type="entry name" value="PRX5_like"/>
    <property type="match status" value="1"/>
</dbReference>
<name>A0ABR0BLW5_PURLI</name>
<evidence type="ECO:0000256" key="5">
    <source>
        <dbReference type="ARBA" id="ARBA00023284"/>
    </source>
</evidence>
<dbReference type="EMBL" id="JAWRVI010000057">
    <property type="protein sequence ID" value="KAK4083358.1"/>
    <property type="molecule type" value="Genomic_DNA"/>
</dbReference>
<dbReference type="Proteomes" id="UP001287286">
    <property type="component" value="Unassembled WGS sequence"/>
</dbReference>
<comment type="similarity">
    <text evidence="1 6">Belongs to the peroxiredoxin family. Prx5 subfamily.</text>
</comment>
<accession>A0ABR0BLW5</accession>
<gene>
    <name evidence="8" type="ORF">Purlil1_10769</name>
</gene>
<dbReference type="InterPro" id="IPR013766">
    <property type="entry name" value="Thioredoxin_domain"/>
</dbReference>
<protein>
    <recommendedName>
        <fullName evidence="7">Thioredoxin domain-containing protein</fullName>
    </recommendedName>
</protein>
<dbReference type="InterPro" id="IPR037944">
    <property type="entry name" value="PRX5-like"/>
</dbReference>
<evidence type="ECO:0000313" key="9">
    <source>
        <dbReference type="Proteomes" id="UP001287286"/>
    </source>
</evidence>
<dbReference type="PROSITE" id="PS51352">
    <property type="entry name" value="THIOREDOXIN_2"/>
    <property type="match status" value="1"/>
</dbReference>
<sequence>MHDNRTWILAQHSRRKAAAGVTLRQMFQTWLFLGGRTMSCVQMLASRWDPKTRFLGDRFVLSWKLHVYCLRRQPLFLHYIEALVKMATLAAGDRFPDGVTFSYIPYAEEKEGINTCGVPVTYDASKEFSDKKVVLFSVPGAFTGTCSEKHLPGYIKNMSRFREKGVDVIACIAYNDAYVMSAWGKVNQVKDDDILFLSDTDTAFSKSLGWLKGERTARYAMIVDHGKVVYAEKEPGREVTVSSAESVLAQL</sequence>
<comment type="caution">
    <text evidence="8">The sequence shown here is derived from an EMBL/GenBank/DDBJ whole genome shotgun (WGS) entry which is preliminary data.</text>
</comment>
<evidence type="ECO:0000259" key="7">
    <source>
        <dbReference type="PROSITE" id="PS51352"/>
    </source>
</evidence>
<evidence type="ECO:0000256" key="6">
    <source>
        <dbReference type="RuleBase" id="RU366011"/>
    </source>
</evidence>
<feature type="domain" description="Thioredoxin" evidence="7">
    <location>
        <begin position="89"/>
        <end position="251"/>
    </location>
</feature>
<keyword evidence="2 6" id="KW-0575">Peroxidase</keyword>
<keyword evidence="3 6" id="KW-0049">Antioxidant</keyword>
<dbReference type="PANTHER" id="PTHR10430:SF16">
    <property type="entry name" value="PEROXIREDOXIN-5, MITOCHONDRIAL"/>
    <property type="match status" value="1"/>
</dbReference>
<dbReference type="PANTHER" id="PTHR10430">
    <property type="entry name" value="PEROXIREDOXIN"/>
    <property type="match status" value="1"/>
</dbReference>
<dbReference type="Pfam" id="PF08534">
    <property type="entry name" value="Redoxin"/>
    <property type="match status" value="1"/>
</dbReference>
<organism evidence="8 9">
    <name type="scientific">Purpureocillium lilacinum</name>
    <name type="common">Paecilomyces lilacinus</name>
    <dbReference type="NCBI Taxonomy" id="33203"/>
    <lineage>
        <taxon>Eukaryota</taxon>
        <taxon>Fungi</taxon>
        <taxon>Dikarya</taxon>
        <taxon>Ascomycota</taxon>
        <taxon>Pezizomycotina</taxon>
        <taxon>Sordariomycetes</taxon>
        <taxon>Hypocreomycetidae</taxon>
        <taxon>Hypocreales</taxon>
        <taxon>Ophiocordycipitaceae</taxon>
        <taxon>Purpureocillium</taxon>
    </lineage>
</organism>
<evidence type="ECO:0000256" key="1">
    <source>
        <dbReference type="ARBA" id="ARBA00010505"/>
    </source>
</evidence>
<dbReference type="SUPFAM" id="SSF52833">
    <property type="entry name" value="Thioredoxin-like"/>
    <property type="match status" value="1"/>
</dbReference>
<dbReference type="InterPro" id="IPR036249">
    <property type="entry name" value="Thioredoxin-like_sf"/>
</dbReference>
<evidence type="ECO:0000256" key="4">
    <source>
        <dbReference type="ARBA" id="ARBA00023002"/>
    </source>
</evidence>
<keyword evidence="5 6" id="KW-0676">Redox-active center</keyword>
<proteinExistence type="inferred from homology"/>